<dbReference type="OrthoDB" id="5243635at2"/>
<dbReference type="RefSeq" id="WP_134369229.1">
    <property type="nucleotide sequence ID" value="NZ_SOGN01000026.1"/>
</dbReference>
<name>A0A4V3IIJ1_9MICO</name>
<accession>A0A4V3IIJ1</accession>
<dbReference type="PANTHER" id="PTHR43877">
    <property type="entry name" value="AMINOALKYLPHOSPHONATE N-ACETYLTRANSFERASE-RELATED-RELATED"/>
    <property type="match status" value="1"/>
</dbReference>
<dbReference type="InterPro" id="IPR016181">
    <property type="entry name" value="Acyl_CoA_acyltransferase"/>
</dbReference>
<evidence type="ECO:0000313" key="5">
    <source>
        <dbReference type="Proteomes" id="UP000298433"/>
    </source>
</evidence>
<dbReference type="InterPro" id="IPR050832">
    <property type="entry name" value="Bact_Acetyltransf"/>
</dbReference>
<evidence type="ECO:0000256" key="1">
    <source>
        <dbReference type="ARBA" id="ARBA00022679"/>
    </source>
</evidence>
<sequence>MVTTAVLRPVAEADADSLGRVHATCWHETYDQLLSKAALEQLQPARLAAMWRRYSAQGPNHRQVAALVDGEIVGFAGSGPSRDDDKPTPMELYFIYLLDAYHGTGIGQQLFDAVVDEGPSYLWVAEDNPRAHSFYKRNGYAPDGHEQDQEVLGEQLHEVRLVRPRSLARRLSLVTTE</sequence>
<dbReference type="EMBL" id="SOGN01000026">
    <property type="protein sequence ID" value="TFC82218.1"/>
    <property type="molecule type" value="Genomic_DNA"/>
</dbReference>
<protein>
    <submittedName>
        <fullName evidence="4">GNAT family N-acetyltransferase</fullName>
    </submittedName>
</protein>
<dbReference type="SUPFAM" id="SSF55729">
    <property type="entry name" value="Acyl-CoA N-acyltransferases (Nat)"/>
    <property type="match status" value="1"/>
</dbReference>
<dbReference type="Proteomes" id="UP000298433">
    <property type="component" value="Unassembled WGS sequence"/>
</dbReference>
<reference evidence="4 5" key="1">
    <citation type="submission" date="2019-03" db="EMBL/GenBank/DDBJ databases">
        <title>Genomics of glacier-inhabiting Cryobacterium strains.</title>
        <authorList>
            <person name="Liu Q."/>
            <person name="Xin Y.-H."/>
        </authorList>
    </citation>
    <scope>NUCLEOTIDE SEQUENCE [LARGE SCALE GENOMIC DNA]</scope>
    <source>
        <strain evidence="4 5">TMT2-48-2</strain>
    </source>
</reference>
<keyword evidence="1 4" id="KW-0808">Transferase</keyword>
<dbReference type="Gene3D" id="3.40.630.30">
    <property type="match status" value="1"/>
</dbReference>
<dbReference type="PROSITE" id="PS51186">
    <property type="entry name" value="GNAT"/>
    <property type="match status" value="1"/>
</dbReference>
<dbReference type="Pfam" id="PF00583">
    <property type="entry name" value="Acetyltransf_1"/>
    <property type="match status" value="1"/>
</dbReference>
<gene>
    <name evidence="4" type="ORF">E3T23_04565</name>
</gene>
<dbReference type="InterPro" id="IPR000182">
    <property type="entry name" value="GNAT_dom"/>
</dbReference>
<dbReference type="CDD" id="cd04301">
    <property type="entry name" value="NAT_SF"/>
    <property type="match status" value="1"/>
</dbReference>
<evidence type="ECO:0000313" key="4">
    <source>
        <dbReference type="EMBL" id="TFC82218.1"/>
    </source>
</evidence>
<dbReference type="GO" id="GO:0016747">
    <property type="term" value="F:acyltransferase activity, transferring groups other than amino-acyl groups"/>
    <property type="evidence" value="ECO:0007669"/>
    <property type="project" value="InterPro"/>
</dbReference>
<feature type="domain" description="N-acetyltransferase" evidence="3">
    <location>
        <begin position="5"/>
        <end position="166"/>
    </location>
</feature>
<keyword evidence="2" id="KW-0012">Acyltransferase</keyword>
<evidence type="ECO:0000256" key="2">
    <source>
        <dbReference type="ARBA" id="ARBA00023315"/>
    </source>
</evidence>
<evidence type="ECO:0000259" key="3">
    <source>
        <dbReference type="PROSITE" id="PS51186"/>
    </source>
</evidence>
<comment type="caution">
    <text evidence="4">The sequence shown here is derived from an EMBL/GenBank/DDBJ whole genome shotgun (WGS) entry which is preliminary data.</text>
</comment>
<keyword evidence="5" id="KW-1185">Reference proteome</keyword>
<organism evidence="4 5">
    <name type="scientific">Cryobacterium cheniae</name>
    <dbReference type="NCBI Taxonomy" id="1259262"/>
    <lineage>
        <taxon>Bacteria</taxon>
        <taxon>Bacillati</taxon>
        <taxon>Actinomycetota</taxon>
        <taxon>Actinomycetes</taxon>
        <taxon>Micrococcales</taxon>
        <taxon>Microbacteriaceae</taxon>
        <taxon>Cryobacterium</taxon>
    </lineage>
</organism>
<dbReference type="AlphaFoldDB" id="A0A4V3IIJ1"/>
<proteinExistence type="predicted"/>